<dbReference type="InterPro" id="IPR010349">
    <property type="entry name" value="Asparaginase_II"/>
</dbReference>
<comment type="caution">
    <text evidence="1">The sequence shown here is derived from an EMBL/GenBank/DDBJ whole genome shotgun (WGS) entry which is preliminary data.</text>
</comment>
<dbReference type="EMBL" id="JAWCUD010000011">
    <property type="protein sequence ID" value="MDU0204860.1"/>
    <property type="molecule type" value="Genomic_DNA"/>
</dbReference>
<protein>
    <submittedName>
        <fullName evidence="1">Asparaginase</fullName>
    </submittedName>
</protein>
<dbReference type="Proteomes" id="UP001260980">
    <property type="component" value="Unassembled WGS sequence"/>
</dbReference>
<reference evidence="1 2" key="1">
    <citation type="submission" date="2023-10" db="EMBL/GenBank/DDBJ databases">
        <title>Paenibacillus strain PFR10 Genome sequencing and assembly.</title>
        <authorList>
            <person name="Kim I."/>
        </authorList>
    </citation>
    <scope>NUCLEOTIDE SEQUENCE [LARGE SCALE GENOMIC DNA]</scope>
    <source>
        <strain evidence="1 2">PFR10</strain>
    </source>
</reference>
<evidence type="ECO:0000313" key="2">
    <source>
        <dbReference type="Proteomes" id="UP001260980"/>
    </source>
</evidence>
<name>A0ABU3RKN5_9BACL</name>
<dbReference type="RefSeq" id="WP_315954830.1">
    <property type="nucleotide sequence ID" value="NZ_JAWCUD010000011.1"/>
</dbReference>
<accession>A0ABU3RKN5</accession>
<proteinExistence type="predicted"/>
<organism evidence="1 2">
    <name type="scientific">Paenibacillus violae</name>
    <dbReference type="NCBI Taxonomy" id="3077234"/>
    <lineage>
        <taxon>Bacteria</taxon>
        <taxon>Bacillati</taxon>
        <taxon>Bacillota</taxon>
        <taxon>Bacilli</taxon>
        <taxon>Bacillales</taxon>
        <taxon>Paenibacillaceae</taxon>
        <taxon>Paenibacillus</taxon>
    </lineage>
</organism>
<gene>
    <name evidence="1" type="ORF">RQP52_27645</name>
</gene>
<keyword evidence="2" id="KW-1185">Reference proteome</keyword>
<dbReference type="PANTHER" id="PTHR42110:SF1">
    <property type="entry name" value="L-ASPARAGINASE, PUTATIVE (AFU_ORTHOLOGUE AFUA_3G11890)-RELATED"/>
    <property type="match status" value="1"/>
</dbReference>
<dbReference type="PANTHER" id="PTHR42110">
    <property type="entry name" value="L-ASPARAGINASE, PUTATIVE (AFU_ORTHOLOGUE AFUA_3G11890)-RELATED"/>
    <property type="match status" value="1"/>
</dbReference>
<sequence length="340" mass="36913">MGERLVVVKRGNRIESEHTGHIAVVDASGQLIASLGDPRRLTFARSTLKPLQAIPLVHSGAAERFLMSAKDIAICCGSHNGEERHVEAVHSLLSRIGLDEHRLCCGAHAPYDGASYEALLAQGKKPTAVHNNCSGKHAGMLALALHLHSDIARYGELEHPVQQRVFHTLCELAELAPEEIEIGTDGCDLPTFGLPLYKLARVFQLFANPNSIESYSLKLAVRQIAAAMMEQPEMVGGLDVLCTDLINALPQRIIAKGGAEGVYCMGLVDKGIGIALKIDDGNYRAAYPAAIETLAQLGFLNQSEKQLLQAYHYPPVRNRNRHIVGGIEPVFSLHFEKGAK</sequence>
<evidence type="ECO:0000313" key="1">
    <source>
        <dbReference type="EMBL" id="MDU0204860.1"/>
    </source>
</evidence>
<dbReference type="Pfam" id="PF06089">
    <property type="entry name" value="Asparaginase_II"/>
    <property type="match status" value="1"/>
</dbReference>